<dbReference type="Pfam" id="PF02784">
    <property type="entry name" value="Orn_Arg_deC_N"/>
    <property type="match status" value="1"/>
</dbReference>
<reference evidence="12" key="1">
    <citation type="submission" date="2017-03" db="EMBL/GenBank/DDBJ databases">
        <authorList>
            <person name="Lund M.B."/>
        </authorList>
    </citation>
    <scope>NUCLEOTIDE SEQUENCE [LARGE SCALE GENOMIC DNA]</scope>
</reference>
<evidence type="ECO:0000256" key="9">
    <source>
        <dbReference type="RuleBase" id="RU003738"/>
    </source>
</evidence>
<proteinExistence type="inferred from homology"/>
<dbReference type="EMBL" id="NAEP01000025">
    <property type="protein sequence ID" value="PDQ35886.1"/>
    <property type="molecule type" value="Genomic_DNA"/>
</dbReference>
<evidence type="ECO:0000256" key="5">
    <source>
        <dbReference type="ARBA" id="ARBA00023239"/>
    </source>
</evidence>
<feature type="binding site" evidence="6">
    <location>
        <position position="319"/>
    </location>
    <ligand>
        <name>substrate</name>
    </ligand>
</feature>
<dbReference type="SUPFAM" id="SSF51419">
    <property type="entry name" value="PLP-binding barrel"/>
    <property type="match status" value="1"/>
</dbReference>
<evidence type="ECO:0000256" key="6">
    <source>
        <dbReference type="HAMAP-Rule" id="MF_02120"/>
    </source>
</evidence>
<keyword evidence="6" id="KW-0028">Amino-acid biosynthesis</keyword>
<dbReference type="HAMAP" id="MF_02120">
    <property type="entry name" value="LysA"/>
    <property type="match status" value="1"/>
</dbReference>
<comment type="pathway">
    <text evidence="6 9">Amino-acid biosynthesis; L-lysine biosynthesis via DAP pathway; L-lysine from DL-2,6-diaminopimelate: step 1/1.</text>
</comment>
<dbReference type="InterPro" id="IPR022653">
    <property type="entry name" value="De-COase2_pyr-phos_BS"/>
</dbReference>
<feature type="binding site" evidence="6">
    <location>
        <position position="391"/>
    </location>
    <ligand>
        <name>substrate</name>
    </ligand>
</feature>
<dbReference type="InterPro" id="IPR022657">
    <property type="entry name" value="De-COase2_CS"/>
</dbReference>
<dbReference type="InterPro" id="IPR002986">
    <property type="entry name" value="DAP_deCOOHase_LysA"/>
</dbReference>
<dbReference type="GO" id="GO:0008836">
    <property type="term" value="F:diaminopimelate decarboxylase activity"/>
    <property type="evidence" value="ECO:0007669"/>
    <property type="project" value="UniProtKB-UniRule"/>
</dbReference>
<organism evidence="11 12">
    <name type="scientific">Candidatus Lumbricidiphila eiseniae</name>
    <dbReference type="NCBI Taxonomy" id="1969409"/>
    <lineage>
        <taxon>Bacteria</taxon>
        <taxon>Bacillati</taxon>
        <taxon>Actinomycetota</taxon>
        <taxon>Actinomycetes</taxon>
        <taxon>Micrococcales</taxon>
        <taxon>Microbacteriaceae</taxon>
        <taxon>Candidatus Lumbricidiphila</taxon>
    </lineage>
</organism>
<protein>
    <recommendedName>
        <fullName evidence="6 7">Diaminopimelate decarboxylase</fullName>
        <shortName evidence="6">DAP decarboxylase</shortName>
        <shortName evidence="6">DAPDC</shortName>
        <ecNumber evidence="6 7">4.1.1.20</ecNumber>
    </recommendedName>
</protein>
<keyword evidence="5 6" id="KW-0456">Lyase</keyword>
<name>A0A2A6FTE5_9MICO</name>
<evidence type="ECO:0000256" key="2">
    <source>
        <dbReference type="ARBA" id="ARBA00022793"/>
    </source>
</evidence>
<dbReference type="UniPathway" id="UPA00034">
    <property type="reaction ID" value="UER00027"/>
</dbReference>
<feature type="binding site" evidence="6">
    <location>
        <position position="359"/>
    </location>
    <ligand>
        <name>substrate</name>
    </ligand>
</feature>
<comment type="caution">
    <text evidence="11">The sequence shown here is derived from an EMBL/GenBank/DDBJ whole genome shotgun (WGS) entry which is preliminary data.</text>
</comment>
<feature type="binding site" evidence="6">
    <location>
        <position position="363"/>
    </location>
    <ligand>
        <name>substrate</name>
    </ligand>
</feature>
<dbReference type="PROSITE" id="PS00878">
    <property type="entry name" value="ODR_DC_2_1"/>
    <property type="match status" value="1"/>
</dbReference>
<dbReference type="InterPro" id="IPR000183">
    <property type="entry name" value="Orn/DAP/Arg_de-COase"/>
</dbReference>
<dbReference type="PROSITE" id="PS00879">
    <property type="entry name" value="ODR_DC_2_2"/>
    <property type="match status" value="1"/>
</dbReference>
<comment type="subunit">
    <text evidence="6">Homodimer.</text>
</comment>
<evidence type="ECO:0000256" key="8">
    <source>
        <dbReference type="PIRSR" id="PIRSR600183-50"/>
    </source>
</evidence>
<keyword evidence="3 6" id="KW-0663">Pyridoxal phosphate</keyword>
<evidence type="ECO:0000256" key="7">
    <source>
        <dbReference type="NCBIfam" id="TIGR01048"/>
    </source>
</evidence>
<comment type="similarity">
    <text evidence="6">Belongs to the Orn/Lys/Arg decarboxylase class-II family. LysA subfamily.</text>
</comment>
<dbReference type="PANTHER" id="PTHR43727:SF2">
    <property type="entry name" value="GROUP IV DECARBOXYLASE"/>
    <property type="match status" value="1"/>
</dbReference>
<comment type="cofactor">
    <cofactor evidence="1 6 8 9">
        <name>pyridoxal 5'-phosphate</name>
        <dbReference type="ChEBI" id="CHEBI:597326"/>
    </cofactor>
</comment>
<feature type="active site" description="Proton donor" evidence="8">
    <location>
        <position position="390"/>
    </location>
</feature>
<dbReference type="InterPro" id="IPR022644">
    <property type="entry name" value="De-COase2_N"/>
</dbReference>
<feature type="binding site" evidence="6">
    <location>
        <position position="274"/>
    </location>
    <ligand>
        <name>pyridoxal 5'-phosphate</name>
        <dbReference type="ChEBI" id="CHEBI:597326"/>
    </ligand>
</feature>
<dbReference type="GO" id="GO:0009089">
    <property type="term" value="P:lysine biosynthetic process via diaminopimelate"/>
    <property type="evidence" value="ECO:0007669"/>
    <property type="project" value="UniProtKB-UniRule"/>
</dbReference>
<dbReference type="AlphaFoldDB" id="A0A2A6FTE5"/>
<dbReference type="Gene3D" id="3.20.20.10">
    <property type="entry name" value="Alanine racemase"/>
    <property type="match status" value="1"/>
</dbReference>
<sequence length="473" mass="49583">MYSSLADSVPLPSLLPVPADANALSPAIWPASVTRTADGHLVIGGVDVVTLARDYGTPLYVVDEGEARARARALRDVFTAAAASIGTTVTVYYAGKALLTGAVVSWMLAEGLNIDVCSPGELRLALAAGAAAARLGYHGNNKSVREIRDAVRAGVGVIVLDSEIEIDRVAEAAASVGRRQAVRLRVNSGVHASTHEFLATAHEDQKFGVPLERAVELGERIRNYPSLELLGLHCHTGSQIFDARGFAVSAERLIRAHAALAATAPLPELNLGGGFGIAYSAEDDPAPITDTVQGIMSAVAAACAAYGTLVPRLAFEPGRWIIGPAGVTLYTVGTVKPVPIPGGTRHYVSIDGGMSDNVRPALYGACYCVRLASRVSTAVPTLVRVVGSHCEAGDIVVDADYLPGDITPGDLVAVPATGAYCWSLGSNYNYFLRPAVVAVSAGTARLMVRRETYGDLYTRDADLSAQPWEDSHD</sequence>
<feature type="binding site" evidence="6">
    <location>
        <position position="420"/>
    </location>
    <ligand>
        <name>pyridoxal 5'-phosphate</name>
        <dbReference type="ChEBI" id="CHEBI:597326"/>
    </ligand>
</feature>
<dbReference type="Gene3D" id="2.40.37.10">
    <property type="entry name" value="Lyase, Ornithine Decarboxylase, Chain A, domain 1"/>
    <property type="match status" value="1"/>
</dbReference>
<dbReference type="GO" id="GO:0030170">
    <property type="term" value="F:pyridoxal phosphate binding"/>
    <property type="evidence" value="ECO:0007669"/>
    <property type="project" value="UniProtKB-UniRule"/>
</dbReference>
<feature type="binding site" evidence="6">
    <location>
        <begin position="316"/>
        <end position="319"/>
    </location>
    <ligand>
        <name>pyridoxal 5'-phosphate</name>
        <dbReference type="ChEBI" id="CHEBI:597326"/>
    </ligand>
</feature>
<keyword evidence="2 6" id="KW-0210">Decarboxylase</keyword>
<accession>A0A2A6FTE5</accession>
<dbReference type="PANTHER" id="PTHR43727">
    <property type="entry name" value="DIAMINOPIMELATE DECARBOXYLASE"/>
    <property type="match status" value="1"/>
</dbReference>
<evidence type="ECO:0000313" key="11">
    <source>
        <dbReference type="EMBL" id="PDQ35886.1"/>
    </source>
</evidence>
<evidence type="ECO:0000256" key="3">
    <source>
        <dbReference type="ARBA" id="ARBA00022898"/>
    </source>
</evidence>
<evidence type="ECO:0000256" key="4">
    <source>
        <dbReference type="ARBA" id="ARBA00023154"/>
    </source>
</evidence>
<comment type="catalytic activity">
    <reaction evidence="6 9">
        <text>meso-2,6-diaminopimelate + H(+) = L-lysine + CO2</text>
        <dbReference type="Rhea" id="RHEA:15101"/>
        <dbReference type="ChEBI" id="CHEBI:15378"/>
        <dbReference type="ChEBI" id="CHEBI:16526"/>
        <dbReference type="ChEBI" id="CHEBI:32551"/>
        <dbReference type="ChEBI" id="CHEBI:57791"/>
        <dbReference type="EC" id="4.1.1.20"/>
    </reaction>
</comment>
<evidence type="ECO:0000313" key="12">
    <source>
        <dbReference type="Proteomes" id="UP000219994"/>
    </source>
</evidence>
<keyword evidence="4 6" id="KW-0457">Lysine biosynthesis</keyword>
<dbReference type="PRINTS" id="PR01179">
    <property type="entry name" value="ODADCRBXLASE"/>
</dbReference>
<feature type="binding site" evidence="6">
    <location>
        <position position="420"/>
    </location>
    <ligand>
        <name>substrate</name>
    </ligand>
</feature>
<dbReference type="EC" id="4.1.1.20" evidence="6 7"/>
<evidence type="ECO:0000256" key="1">
    <source>
        <dbReference type="ARBA" id="ARBA00001933"/>
    </source>
</evidence>
<dbReference type="CDD" id="cd06828">
    <property type="entry name" value="PLPDE_III_DapDC"/>
    <property type="match status" value="1"/>
</dbReference>
<dbReference type="Proteomes" id="UP000219994">
    <property type="component" value="Unassembled WGS sequence"/>
</dbReference>
<dbReference type="FunFam" id="3.20.20.10:FF:000003">
    <property type="entry name" value="Diaminopimelate decarboxylase"/>
    <property type="match status" value="1"/>
</dbReference>
<feature type="modified residue" description="N6-(pyridoxal phosphate)lysine" evidence="6 8">
    <location>
        <position position="96"/>
    </location>
</feature>
<comment type="function">
    <text evidence="6">Specifically catalyzes the decarboxylation of meso-diaminopimelate (meso-DAP) to L-lysine.</text>
</comment>
<evidence type="ECO:0000259" key="10">
    <source>
        <dbReference type="Pfam" id="PF02784"/>
    </source>
</evidence>
<dbReference type="InterPro" id="IPR029066">
    <property type="entry name" value="PLP-binding_barrel"/>
</dbReference>
<dbReference type="SUPFAM" id="SSF50621">
    <property type="entry name" value="Alanine racemase C-terminal domain-like"/>
    <property type="match status" value="1"/>
</dbReference>
<dbReference type="InterPro" id="IPR009006">
    <property type="entry name" value="Ala_racemase/Decarboxylase_C"/>
</dbReference>
<feature type="domain" description="Orn/DAP/Arg decarboxylase 2 N-terminal" evidence="10">
    <location>
        <begin position="78"/>
        <end position="322"/>
    </location>
</feature>
<dbReference type="NCBIfam" id="TIGR01048">
    <property type="entry name" value="lysA"/>
    <property type="match status" value="1"/>
</dbReference>
<dbReference type="PRINTS" id="PR01181">
    <property type="entry name" value="DAPDCRBXLASE"/>
</dbReference>
<gene>
    <name evidence="6" type="primary">lysA</name>
    <name evidence="11" type="ORF">B5766_03640</name>
</gene>